<dbReference type="RefSeq" id="WP_104476108.1">
    <property type="nucleotide sequence ID" value="NZ_CP154825.1"/>
</dbReference>
<organism evidence="2 3">
    <name type="scientific">Actinokineospora auranticolor</name>
    <dbReference type="NCBI Taxonomy" id="155976"/>
    <lineage>
        <taxon>Bacteria</taxon>
        <taxon>Bacillati</taxon>
        <taxon>Actinomycetota</taxon>
        <taxon>Actinomycetes</taxon>
        <taxon>Pseudonocardiales</taxon>
        <taxon>Pseudonocardiaceae</taxon>
        <taxon>Actinokineospora</taxon>
    </lineage>
</organism>
<evidence type="ECO:0000313" key="3">
    <source>
        <dbReference type="Proteomes" id="UP000239203"/>
    </source>
</evidence>
<gene>
    <name evidence="2" type="ORF">CLV40_101309</name>
</gene>
<proteinExistence type="predicted"/>
<evidence type="ECO:0008006" key="4">
    <source>
        <dbReference type="Google" id="ProtNLM"/>
    </source>
</evidence>
<protein>
    <recommendedName>
        <fullName evidence="4">Secreted protein</fullName>
    </recommendedName>
</protein>
<name>A0A2S6H124_9PSEU</name>
<evidence type="ECO:0000256" key="1">
    <source>
        <dbReference type="SAM" id="SignalP"/>
    </source>
</evidence>
<accession>A0A2S6H124</accession>
<sequence length="105" mass="10912">MRGIPALLAGATALAASVVSPQPAAAAVGDFSYYTTAGQVTLIDPPDGSCDPLQDLWLGQIIENNTNSTALLYSVPSCAGSPQVIPPNGWLRTYRPVRAVLFVPS</sequence>
<comment type="caution">
    <text evidence="2">The sequence shown here is derived from an EMBL/GenBank/DDBJ whole genome shotgun (WGS) entry which is preliminary data.</text>
</comment>
<dbReference type="OrthoDB" id="3542365at2"/>
<feature type="chain" id="PRO_5015777280" description="Secreted protein" evidence="1">
    <location>
        <begin position="27"/>
        <end position="105"/>
    </location>
</feature>
<feature type="signal peptide" evidence="1">
    <location>
        <begin position="1"/>
        <end position="26"/>
    </location>
</feature>
<keyword evidence="3" id="KW-1185">Reference proteome</keyword>
<keyword evidence="1" id="KW-0732">Signal</keyword>
<reference evidence="2 3" key="1">
    <citation type="submission" date="2018-02" db="EMBL/GenBank/DDBJ databases">
        <title>Genomic Encyclopedia of Archaeal and Bacterial Type Strains, Phase II (KMG-II): from individual species to whole genera.</title>
        <authorList>
            <person name="Goeker M."/>
        </authorList>
    </citation>
    <scope>NUCLEOTIDE SEQUENCE [LARGE SCALE GENOMIC DNA]</scope>
    <source>
        <strain evidence="2 3">YU 961-1</strain>
    </source>
</reference>
<dbReference type="Proteomes" id="UP000239203">
    <property type="component" value="Unassembled WGS sequence"/>
</dbReference>
<dbReference type="EMBL" id="PTIX01000001">
    <property type="protein sequence ID" value="PPK71120.1"/>
    <property type="molecule type" value="Genomic_DNA"/>
</dbReference>
<evidence type="ECO:0000313" key="2">
    <source>
        <dbReference type="EMBL" id="PPK71120.1"/>
    </source>
</evidence>
<dbReference type="AlphaFoldDB" id="A0A2S6H124"/>